<evidence type="ECO:0008006" key="5">
    <source>
        <dbReference type="Google" id="ProtNLM"/>
    </source>
</evidence>
<feature type="chain" id="PRO_5044799921" description="Lipoprotein" evidence="2">
    <location>
        <begin position="31"/>
        <end position="162"/>
    </location>
</feature>
<dbReference type="Proteomes" id="UP000623926">
    <property type="component" value="Plasmid unnamed3"/>
</dbReference>
<evidence type="ECO:0000256" key="1">
    <source>
        <dbReference type="SAM" id="MobiDB-lite"/>
    </source>
</evidence>
<dbReference type="PROSITE" id="PS51257">
    <property type="entry name" value="PROKAR_LIPOPROTEIN"/>
    <property type="match status" value="1"/>
</dbReference>
<evidence type="ECO:0000256" key="2">
    <source>
        <dbReference type="SAM" id="SignalP"/>
    </source>
</evidence>
<protein>
    <recommendedName>
        <fullName evidence="5">Lipoprotein</fullName>
    </recommendedName>
</protein>
<keyword evidence="2" id="KW-0732">Signal</keyword>
<organism evidence="3 4">
    <name type="scientific">Streptomyces californicus</name>
    <dbReference type="NCBI Taxonomy" id="67351"/>
    <lineage>
        <taxon>Bacteria</taxon>
        <taxon>Bacillati</taxon>
        <taxon>Actinomycetota</taxon>
        <taxon>Actinomycetes</taxon>
        <taxon>Kitasatosporales</taxon>
        <taxon>Streptomycetaceae</taxon>
        <taxon>Streptomyces</taxon>
    </lineage>
</organism>
<gene>
    <name evidence="3" type="ORF">I6J42_33750</name>
</gene>
<keyword evidence="3" id="KW-0614">Plasmid</keyword>
<accession>A0ABD7D6F4</accession>
<feature type="signal peptide" evidence="2">
    <location>
        <begin position="1"/>
        <end position="30"/>
    </location>
</feature>
<proteinExistence type="predicted"/>
<dbReference type="RefSeq" id="WP_205030101.1">
    <property type="nucleotide sequence ID" value="NZ_CP070247.1"/>
</dbReference>
<dbReference type="EMBL" id="CP070247">
    <property type="protein sequence ID" value="QRV39062.1"/>
    <property type="molecule type" value="Genomic_DNA"/>
</dbReference>
<dbReference type="AlphaFoldDB" id="A0ABD7D6F4"/>
<feature type="region of interest" description="Disordered" evidence="1">
    <location>
        <begin position="142"/>
        <end position="162"/>
    </location>
</feature>
<evidence type="ECO:0000313" key="4">
    <source>
        <dbReference type="Proteomes" id="UP000623926"/>
    </source>
</evidence>
<geneLocation type="plasmid" evidence="3 4">
    <name>unnamed3</name>
</geneLocation>
<sequence>MSKLFRSPRTALAVAAVACLALAGCTQSPAAHDERLTKATGIARVIVACSKDLWNETKPDGKNISNGPENSVKATVSAVSTGPRADRGLVEVTMTGMNLVAYLKELDANAHSSSWSGTPGNAAASRQVYDAIAPAIDRIKAATSPDDPAPEIVIDDTIPEKV</sequence>
<name>A0ABD7D6F4_9ACTN</name>
<reference evidence="3 4" key="1">
    <citation type="submission" date="2021-02" db="EMBL/GenBank/DDBJ databases">
        <title>FDA dAtabase for Regulatory Grade micrObial Sequences (FDA-ARGOS): Supporting development and validation of Infectious Disease Dx tests.</title>
        <authorList>
            <person name="Sproer C."/>
            <person name="Gronow S."/>
            <person name="Severitt S."/>
            <person name="Schroder I."/>
            <person name="Tallon L."/>
            <person name="Sadzewicz L."/>
            <person name="Zhao X."/>
            <person name="Boylan J."/>
            <person name="Ott S."/>
            <person name="Bowen H."/>
            <person name="Vavikolanu K."/>
            <person name="Mehta A."/>
            <person name="Aluvathingal J."/>
            <person name="Nadendla S."/>
            <person name="Lowell S."/>
            <person name="Myers T."/>
            <person name="Yan Y."/>
            <person name="Sichtig H."/>
        </authorList>
    </citation>
    <scope>NUCLEOTIDE SEQUENCE [LARGE SCALE GENOMIC DNA]</scope>
    <source>
        <strain evidence="3 4">FDAARGOS_1212</strain>
        <plasmid evidence="3 4">unnamed3</plasmid>
    </source>
</reference>
<evidence type="ECO:0000313" key="3">
    <source>
        <dbReference type="EMBL" id="QRV39062.1"/>
    </source>
</evidence>